<comment type="subcellular location">
    <subcellularLocation>
        <location evidence="1 6">Nucleus</location>
    </subcellularLocation>
</comment>
<name>A0A251SHH8_HELAN</name>
<keyword evidence="4 6" id="KW-0804">Transcription</keyword>
<dbReference type="Pfam" id="PF04844">
    <property type="entry name" value="Ovate"/>
    <property type="match status" value="1"/>
</dbReference>
<feature type="compositionally biased region" description="Low complexity" evidence="7">
    <location>
        <begin position="220"/>
        <end position="233"/>
    </location>
</feature>
<evidence type="ECO:0000313" key="11">
    <source>
        <dbReference type="Proteomes" id="UP000215914"/>
    </source>
</evidence>
<dbReference type="InterPro" id="IPR038933">
    <property type="entry name" value="Ovate"/>
</dbReference>
<dbReference type="PANTHER" id="PTHR33057:SF98">
    <property type="entry name" value="TRANSCRIPTION REPRESSOR OFP18"/>
    <property type="match status" value="1"/>
</dbReference>
<dbReference type="Gramene" id="mRNA:HanXRQr2_Chr14g0638901">
    <property type="protein sequence ID" value="CDS:HanXRQr2_Chr14g0638901.1"/>
    <property type="gene ID" value="HanXRQr2_Chr14g0638901"/>
</dbReference>
<dbReference type="EMBL" id="MNCJ02000329">
    <property type="protein sequence ID" value="KAF5768651.1"/>
    <property type="molecule type" value="Genomic_DNA"/>
</dbReference>
<evidence type="ECO:0000256" key="6">
    <source>
        <dbReference type="RuleBase" id="RU367028"/>
    </source>
</evidence>
<dbReference type="GO" id="GO:0005634">
    <property type="term" value="C:nucleus"/>
    <property type="evidence" value="ECO:0007669"/>
    <property type="project" value="UniProtKB-SubCell"/>
</dbReference>
<keyword evidence="11" id="KW-1185">Reference proteome</keyword>
<evidence type="ECO:0000256" key="1">
    <source>
        <dbReference type="ARBA" id="ARBA00004123"/>
    </source>
</evidence>
<proteinExistence type="predicted"/>
<gene>
    <name evidence="10" type="ORF">HannXRQ_Chr14g0438091</name>
    <name evidence="9" type="ORF">HanXRQr2_Chr14g0638901</name>
</gene>
<feature type="compositionally biased region" description="Polar residues" evidence="7">
    <location>
        <begin position="256"/>
        <end position="270"/>
    </location>
</feature>
<keyword evidence="3 6" id="KW-0805">Transcription regulation</keyword>
<dbReference type="OMA" id="ANCYSAS"/>
<comment type="function">
    <text evidence="6">Transcriptional repressor that regulates multiple aspects of plant growth and development.</text>
</comment>
<dbReference type="Proteomes" id="UP000215914">
    <property type="component" value="Chromosome 14"/>
</dbReference>
<dbReference type="OrthoDB" id="689823at2759"/>
<dbReference type="AlphaFoldDB" id="A0A251SHH8"/>
<feature type="domain" description="OVATE" evidence="8">
    <location>
        <begin position="92"/>
        <end position="152"/>
    </location>
</feature>
<dbReference type="InParanoid" id="A0A251SHH8"/>
<reference evidence="9" key="3">
    <citation type="submission" date="2020-06" db="EMBL/GenBank/DDBJ databases">
        <title>Helianthus annuus Genome sequencing and assembly Release 2.</title>
        <authorList>
            <person name="Gouzy J."/>
            <person name="Langlade N."/>
            <person name="Munos S."/>
        </authorList>
    </citation>
    <scope>NUCLEOTIDE SEQUENCE</scope>
    <source>
        <tissue evidence="9">Leaves</tissue>
    </source>
</reference>
<evidence type="ECO:0000256" key="3">
    <source>
        <dbReference type="ARBA" id="ARBA00023015"/>
    </source>
</evidence>
<evidence type="ECO:0000259" key="8">
    <source>
        <dbReference type="PROSITE" id="PS51754"/>
    </source>
</evidence>
<keyword evidence="5 6" id="KW-0539">Nucleus</keyword>
<evidence type="ECO:0000256" key="7">
    <source>
        <dbReference type="SAM" id="MobiDB-lite"/>
    </source>
</evidence>
<feature type="compositionally biased region" description="Acidic residues" evidence="7">
    <location>
        <begin position="234"/>
        <end position="252"/>
    </location>
</feature>
<protein>
    <recommendedName>
        <fullName evidence="6">Transcription repressor</fullName>
    </recommendedName>
    <alternativeName>
        <fullName evidence="6">Ovate family protein</fullName>
    </alternativeName>
</protein>
<dbReference type="EMBL" id="CM007903">
    <property type="protein sequence ID" value="OTF97755.1"/>
    <property type="molecule type" value="Genomic_DNA"/>
</dbReference>
<reference evidence="9 11" key="1">
    <citation type="journal article" date="2017" name="Nature">
        <title>The sunflower genome provides insights into oil metabolism, flowering and Asterid evolution.</title>
        <authorList>
            <person name="Badouin H."/>
            <person name="Gouzy J."/>
            <person name="Grassa C.J."/>
            <person name="Murat F."/>
            <person name="Staton S.E."/>
            <person name="Cottret L."/>
            <person name="Lelandais-Briere C."/>
            <person name="Owens G.L."/>
            <person name="Carrere S."/>
            <person name="Mayjonade B."/>
            <person name="Legrand L."/>
            <person name="Gill N."/>
            <person name="Kane N.C."/>
            <person name="Bowers J.E."/>
            <person name="Hubner S."/>
            <person name="Bellec A."/>
            <person name="Berard A."/>
            <person name="Berges H."/>
            <person name="Blanchet N."/>
            <person name="Boniface M.C."/>
            <person name="Brunel D."/>
            <person name="Catrice O."/>
            <person name="Chaidir N."/>
            <person name="Claudel C."/>
            <person name="Donnadieu C."/>
            <person name="Faraut T."/>
            <person name="Fievet G."/>
            <person name="Helmstetter N."/>
            <person name="King M."/>
            <person name="Knapp S.J."/>
            <person name="Lai Z."/>
            <person name="Le Paslier M.C."/>
            <person name="Lippi Y."/>
            <person name="Lorenzon L."/>
            <person name="Mandel J.R."/>
            <person name="Marage G."/>
            <person name="Marchand G."/>
            <person name="Marquand E."/>
            <person name="Bret-Mestries E."/>
            <person name="Morien E."/>
            <person name="Nambeesan S."/>
            <person name="Nguyen T."/>
            <person name="Pegot-Espagnet P."/>
            <person name="Pouilly N."/>
            <person name="Raftis F."/>
            <person name="Sallet E."/>
            <person name="Schiex T."/>
            <person name="Thomas J."/>
            <person name="Vandecasteele C."/>
            <person name="Vares D."/>
            <person name="Vear F."/>
            <person name="Vautrin S."/>
            <person name="Crespi M."/>
            <person name="Mangin B."/>
            <person name="Burke J.M."/>
            <person name="Salse J."/>
            <person name="Munos S."/>
            <person name="Vincourt P."/>
            <person name="Rieseberg L.H."/>
            <person name="Langlade N.B."/>
        </authorList>
    </citation>
    <scope>NUCLEOTIDE SEQUENCE [LARGE SCALE GENOMIC DNA]</scope>
    <source>
        <strain evidence="11">cv. SF193</strain>
        <tissue evidence="9">Leaves</tissue>
    </source>
</reference>
<feature type="compositionally biased region" description="Basic and acidic residues" evidence="7">
    <location>
        <begin position="60"/>
        <end position="81"/>
    </location>
</feature>
<dbReference type="STRING" id="4232.A0A251SHH8"/>
<organism evidence="10 11">
    <name type="scientific">Helianthus annuus</name>
    <name type="common">Common sunflower</name>
    <dbReference type="NCBI Taxonomy" id="4232"/>
    <lineage>
        <taxon>Eukaryota</taxon>
        <taxon>Viridiplantae</taxon>
        <taxon>Streptophyta</taxon>
        <taxon>Embryophyta</taxon>
        <taxon>Tracheophyta</taxon>
        <taxon>Spermatophyta</taxon>
        <taxon>Magnoliopsida</taxon>
        <taxon>eudicotyledons</taxon>
        <taxon>Gunneridae</taxon>
        <taxon>Pentapetalae</taxon>
        <taxon>asterids</taxon>
        <taxon>campanulids</taxon>
        <taxon>Asterales</taxon>
        <taxon>Asteraceae</taxon>
        <taxon>Asteroideae</taxon>
        <taxon>Heliantheae alliance</taxon>
        <taxon>Heliantheae</taxon>
        <taxon>Helianthus</taxon>
    </lineage>
</organism>
<dbReference type="NCBIfam" id="TIGR01568">
    <property type="entry name" value="A_thal_3678"/>
    <property type="match status" value="1"/>
</dbReference>
<evidence type="ECO:0000313" key="10">
    <source>
        <dbReference type="EMBL" id="OTF97755.1"/>
    </source>
</evidence>
<feature type="region of interest" description="Disordered" evidence="7">
    <location>
        <begin position="220"/>
        <end position="270"/>
    </location>
</feature>
<dbReference type="PANTHER" id="PTHR33057">
    <property type="entry name" value="TRANSCRIPTION REPRESSOR OFP7-RELATED"/>
    <property type="match status" value="1"/>
</dbReference>
<evidence type="ECO:0000256" key="2">
    <source>
        <dbReference type="ARBA" id="ARBA00022491"/>
    </source>
</evidence>
<dbReference type="InterPro" id="IPR006458">
    <property type="entry name" value="Ovate_C"/>
</dbReference>
<feature type="region of interest" description="Disordered" evidence="7">
    <location>
        <begin position="59"/>
        <end position="81"/>
    </location>
</feature>
<dbReference type="PROSITE" id="PS51754">
    <property type="entry name" value="OVATE"/>
    <property type="match status" value="1"/>
</dbReference>
<sequence>MGRTRTLPFLPTCGSPSKTLSFRTTTGEFDDMEPSVDDVIRGLSTDRFFFNPGTTSSILEEAKPKEKEKEREKQKEKEKESVVALKESVSMMEMDSTDPFVDFKKSMQEMVEADEGLKEWENLQELLSLYLAVNDKTNHGYIIGAFVDLLLVNLGPPSKPSLCSTSSSINATQEQSILLESGGNCCSNNNNNNNKLMMMISSESPESALSFTSSFASSSGTCSSTSHFLSSCSLEDEEEEEEEEDNNGDDEDHNSPQKASVSDCHSSLKV</sequence>
<dbReference type="GO" id="GO:0045892">
    <property type="term" value="P:negative regulation of DNA-templated transcription"/>
    <property type="evidence" value="ECO:0007669"/>
    <property type="project" value="UniProtKB-UniRule"/>
</dbReference>
<reference evidence="10" key="2">
    <citation type="submission" date="2017-02" db="EMBL/GenBank/DDBJ databases">
        <title>Sunflower complete genome.</title>
        <authorList>
            <person name="Langlade N."/>
            <person name="Munos S."/>
        </authorList>
    </citation>
    <scope>NUCLEOTIDE SEQUENCE [LARGE SCALE GENOMIC DNA]</scope>
    <source>
        <tissue evidence="10">Leaves</tissue>
    </source>
</reference>
<accession>A0A251SHH8</accession>
<evidence type="ECO:0000256" key="4">
    <source>
        <dbReference type="ARBA" id="ARBA00023163"/>
    </source>
</evidence>
<evidence type="ECO:0000256" key="5">
    <source>
        <dbReference type="ARBA" id="ARBA00023242"/>
    </source>
</evidence>
<keyword evidence="2 6" id="KW-0678">Repressor</keyword>
<evidence type="ECO:0000313" key="9">
    <source>
        <dbReference type="EMBL" id="KAF5768651.1"/>
    </source>
</evidence>